<dbReference type="SMART" id="SM01340">
    <property type="entry name" value="DNA_mis_repair"/>
    <property type="match status" value="1"/>
</dbReference>
<dbReference type="InterPro" id="IPR036890">
    <property type="entry name" value="HATPase_C_sf"/>
</dbReference>
<dbReference type="InterPro" id="IPR042121">
    <property type="entry name" value="MutL_C_regsub"/>
</dbReference>
<evidence type="ECO:0000313" key="9">
    <source>
        <dbReference type="Proteomes" id="UP000033123"/>
    </source>
</evidence>
<comment type="function">
    <text evidence="4">This protein is involved in the repair of mismatches in DNA. It is required for dam-dependent methyl-directed DNA mismatch repair. May act as a 'molecular matchmaker', a protein that promotes the formation of a stable complex between two or more DNA-binding proteins in an ATP-dependent manner without itself being part of a final effector complex.</text>
</comment>
<dbReference type="SUPFAM" id="SSF55874">
    <property type="entry name" value="ATPase domain of HSP90 chaperone/DNA topoisomerase II/histidine kinase"/>
    <property type="match status" value="1"/>
</dbReference>
<feature type="domain" description="MutL C-terminal dimerisation" evidence="6">
    <location>
        <begin position="473"/>
        <end position="613"/>
    </location>
</feature>
<evidence type="ECO:0000256" key="3">
    <source>
        <dbReference type="ARBA" id="ARBA00023204"/>
    </source>
</evidence>
<name>A0A0E3PK12_9EURY</name>
<keyword evidence="3 4" id="KW-0234">DNA repair</keyword>
<dbReference type="CDD" id="cd00782">
    <property type="entry name" value="MutL_Trans"/>
    <property type="match status" value="1"/>
</dbReference>
<dbReference type="PANTHER" id="PTHR10073">
    <property type="entry name" value="DNA MISMATCH REPAIR PROTEIN MLH, PMS, MUTL"/>
    <property type="match status" value="1"/>
</dbReference>
<gene>
    <name evidence="4" type="primary">mutL</name>
    <name evidence="8" type="ORF">MSSAC_0452</name>
</gene>
<protein>
    <recommendedName>
        <fullName evidence="4">DNA mismatch repair protein MutL</fullName>
    </recommendedName>
</protein>
<dbReference type="InterPro" id="IPR037198">
    <property type="entry name" value="MutL_C_sf"/>
</dbReference>
<dbReference type="HOGENOM" id="CLU_004131_4_1_2"/>
<dbReference type="InterPro" id="IPR020568">
    <property type="entry name" value="Ribosomal_Su5_D2-typ_SF"/>
</dbReference>
<dbReference type="CDD" id="cd16926">
    <property type="entry name" value="HATPase_MutL-MLH-PMS-like"/>
    <property type="match status" value="1"/>
</dbReference>
<dbReference type="InterPro" id="IPR042120">
    <property type="entry name" value="MutL_C_dimsub"/>
</dbReference>
<evidence type="ECO:0000256" key="2">
    <source>
        <dbReference type="ARBA" id="ARBA00022763"/>
    </source>
</evidence>
<dbReference type="AlphaFoldDB" id="A0A0E3PK12"/>
<dbReference type="Gene3D" id="3.30.1370.100">
    <property type="entry name" value="MutL, C-terminal domain, regulatory subdomain"/>
    <property type="match status" value="1"/>
</dbReference>
<sequence length="657" mass="73006">MEEQENKIRILDRDTINKIAAGEVIERPASVVKELVDNSIDAGATEIRIEVEKGGKHSILIRDNGCGMSRADALLSFEKHATSKLTQIEDLDTVSTMGFRGEALASITAIAKVEILTRPPEELTGTKLVIQGGRVQETSDAGTAPGTSVHVKDLFYNTPARRKYLKSDRTELAHITDTVTKLALANPGISFTLLSEGKPVIRSTGSSDLFKSLVNLLGPDTARSMLPLEYRTEDFEILGYVSKPETNRGGSDQLYVFVNTRPVTSRAINTALREGYYTKIPKGRYPVAVLALTLNPEEVDVNVHPRKAEVRFSREKEVGKAIIRAVEKVLSEHGLAPEVREKEGKRLQKTFEDPRVSGKIKPQETPATLPEKAAGKEIGGREEARVSESSKLLKEKSEAYTYPIKDTERRLKKSERLLGFDGRAGIRDTLKKEEPASGKEEEKASEKEEKAGERQSKKPKQKANTDLLEDLRIIGQISKMYILAEKGEDLVIIDQHAAHERVLYEQVLKSKKSRVQELITPVMIELTPKERVLMEEYIPYLEEYGFGISEFGDNTYVVTFVPEVFGRLEDTGVIHDVISDLLAEGKVKKDTGISESVSKTLACRAAIKGGAACNLRQMEELIEQLKTAESPYSCPHGRPTVITFTKGELDRMFARTQ</sequence>
<dbReference type="PANTHER" id="PTHR10073:SF12">
    <property type="entry name" value="DNA MISMATCH REPAIR PROTEIN MLH1"/>
    <property type="match status" value="1"/>
</dbReference>
<dbReference type="GO" id="GO:0006298">
    <property type="term" value="P:mismatch repair"/>
    <property type="evidence" value="ECO:0007669"/>
    <property type="project" value="UniProtKB-UniRule"/>
</dbReference>
<dbReference type="InterPro" id="IPR014762">
    <property type="entry name" value="DNA_mismatch_repair_CS"/>
</dbReference>
<evidence type="ECO:0000313" key="8">
    <source>
        <dbReference type="EMBL" id="AKB35042.1"/>
    </source>
</evidence>
<dbReference type="Gene3D" id="3.30.1540.20">
    <property type="entry name" value="MutL, C-terminal domain, dimerisation subdomain"/>
    <property type="match status" value="1"/>
</dbReference>
<evidence type="ECO:0000259" key="6">
    <source>
        <dbReference type="SMART" id="SM00853"/>
    </source>
</evidence>
<reference evidence="8 9" key="1">
    <citation type="submission" date="2014-07" db="EMBL/GenBank/DDBJ databases">
        <title>Methanogenic archaea and the global carbon cycle.</title>
        <authorList>
            <person name="Henriksen J.R."/>
            <person name="Luke J."/>
            <person name="Reinhart S."/>
            <person name="Benedict M.N."/>
            <person name="Youngblut N.D."/>
            <person name="Metcalf M.E."/>
            <person name="Whitaker R.J."/>
            <person name="Metcalf W.W."/>
        </authorList>
    </citation>
    <scope>NUCLEOTIDE SEQUENCE [LARGE SCALE GENOMIC DNA]</scope>
    <source>
        <strain evidence="8 9">C2J</strain>
    </source>
</reference>
<dbReference type="KEGG" id="msj:MSSAC_0452"/>
<feature type="domain" description="DNA mismatch repair protein S5" evidence="7">
    <location>
        <begin position="213"/>
        <end position="331"/>
    </location>
</feature>
<proteinExistence type="inferred from homology"/>
<dbReference type="PATRIC" id="fig|1434118.4.peg.585"/>
<dbReference type="Pfam" id="PF08676">
    <property type="entry name" value="MutL_C"/>
    <property type="match status" value="1"/>
</dbReference>
<dbReference type="InterPro" id="IPR020667">
    <property type="entry name" value="DNA_mismatch_repair_MutL"/>
</dbReference>
<dbReference type="SUPFAM" id="SSF54211">
    <property type="entry name" value="Ribosomal protein S5 domain 2-like"/>
    <property type="match status" value="1"/>
</dbReference>
<dbReference type="EMBL" id="CP009508">
    <property type="protein sequence ID" value="AKB35042.1"/>
    <property type="molecule type" value="Genomic_DNA"/>
</dbReference>
<dbReference type="HAMAP" id="MF_00149">
    <property type="entry name" value="DNA_mis_repair"/>
    <property type="match status" value="1"/>
</dbReference>
<dbReference type="NCBIfam" id="TIGR00585">
    <property type="entry name" value="mutl"/>
    <property type="match status" value="1"/>
</dbReference>
<dbReference type="InterPro" id="IPR038973">
    <property type="entry name" value="MutL/Mlh/Pms-like"/>
</dbReference>
<dbReference type="InterPro" id="IPR014790">
    <property type="entry name" value="MutL_C"/>
</dbReference>
<dbReference type="Gene3D" id="3.30.230.10">
    <property type="match status" value="1"/>
</dbReference>
<dbReference type="STRING" id="1434118.MSSAC_0452"/>
<accession>A0A0E3PK12</accession>
<keyword evidence="2 4" id="KW-0227">DNA damage</keyword>
<dbReference type="InterPro" id="IPR013507">
    <property type="entry name" value="DNA_mismatch_S5_2-like"/>
</dbReference>
<dbReference type="GO" id="GO:0005524">
    <property type="term" value="F:ATP binding"/>
    <property type="evidence" value="ECO:0007669"/>
    <property type="project" value="InterPro"/>
</dbReference>
<evidence type="ECO:0000256" key="4">
    <source>
        <dbReference type="HAMAP-Rule" id="MF_00149"/>
    </source>
</evidence>
<dbReference type="InterPro" id="IPR002099">
    <property type="entry name" value="MutL/Mlh/PMS"/>
</dbReference>
<dbReference type="Gene3D" id="3.30.565.10">
    <property type="entry name" value="Histidine kinase-like ATPase, C-terminal domain"/>
    <property type="match status" value="1"/>
</dbReference>
<dbReference type="SMART" id="SM00853">
    <property type="entry name" value="MutL_C"/>
    <property type="match status" value="1"/>
</dbReference>
<feature type="compositionally biased region" description="Basic and acidic residues" evidence="5">
    <location>
        <begin position="373"/>
        <end position="392"/>
    </location>
</feature>
<dbReference type="GO" id="GO:0140664">
    <property type="term" value="F:ATP-dependent DNA damage sensor activity"/>
    <property type="evidence" value="ECO:0007669"/>
    <property type="project" value="InterPro"/>
</dbReference>
<evidence type="ECO:0000256" key="1">
    <source>
        <dbReference type="ARBA" id="ARBA00006082"/>
    </source>
</evidence>
<dbReference type="GeneID" id="24869993"/>
<feature type="compositionally biased region" description="Basic and acidic residues" evidence="5">
    <location>
        <begin position="426"/>
        <end position="456"/>
    </location>
</feature>
<dbReference type="Proteomes" id="UP000033123">
    <property type="component" value="Chromosome"/>
</dbReference>
<dbReference type="PROSITE" id="PS00058">
    <property type="entry name" value="DNA_MISMATCH_REPAIR_1"/>
    <property type="match status" value="1"/>
</dbReference>
<dbReference type="Pfam" id="PF01119">
    <property type="entry name" value="DNA_mis_repair"/>
    <property type="match status" value="1"/>
</dbReference>
<dbReference type="RefSeq" id="WP_048179465.1">
    <property type="nucleotide sequence ID" value="NZ_CP009508.1"/>
</dbReference>
<dbReference type="Pfam" id="PF13589">
    <property type="entry name" value="HATPase_c_3"/>
    <property type="match status" value="1"/>
</dbReference>
<dbReference type="FunFam" id="3.30.565.10:FF:000003">
    <property type="entry name" value="DNA mismatch repair endonuclease MutL"/>
    <property type="match status" value="1"/>
</dbReference>
<dbReference type="InterPro" id="IPR014721">
    <property type="entry name" value="Ribsml_uS5_D2-typ_fold_subgr"/>
</dbReference>
<dbReference type="GO" id="GO:0016887">
    <property type="term" value="F:ATP hydrolysis activity"/>
    <property type="evidence" value="ECO:0007669"/>
    <property type="project" value="InterPro"/>
</dbReference>
<feature type="region of interest" description="Disordered" evidence="5">
    <location>
        <begin position="355"/>
        <end position="392"/>
    </location>
</feature>
<dbReference type="SUPFAM" id="SSF118116">
    <property type="entry name" value="DNA mismatch repair protein MutL"/>
    <property type="match status" value="1"/>
</dbReference>
<comment type="similarity">
    <text evidence="1 4">Belongs to the DNA mismatch repair MutL/HexB family.</text>
</comment>
<dbReference type="GO" id="GO:0032300">
    <property type="term" value="C:mismatch repair complex"/>
    <property type="evidence" value="ECO:0007669"/>
    <property type="project" value="InterPro"/>
</dbReference>
<dbReference type="GO" id="GO:0030983">
    <property type="term" value="F:mismatched DNA binding"/>
    <property type="evidence" value="ECO:0007669"/>
    <property type="project" value="InterPro"/>
</dbReference>
<feature type="region of interest" description="Disordered" evidence="5">
    <location>
        <begin position="426"/>
        <end position="463"/>
    </location>
</feature>
<evidence type="ECO:0000256" key="5">
    <source>
        <dbReference type="SAM" id="MobiDB-lite"/>
    </source>
</evidence>
<organism evidence="8 9">
    <name type="scientific">Methanosarcina siciliae C2J</name>
    <dbReference type="NCBI Taxonomy" id="1434118"/>
    <lineage>
        <taxon>Archaea</taxon>
        <taxon>Methanobacteriati</taxon>
        <taxon>Methanobacteriota</taxon>
        <taxon>Stenosarchaea group</taxon>
        <taxon>Methanomicrobia</taxon>
        <taxon>Methanosarcinales</taxon>
        <taxon>Methanosarcinaceae</taxon>
        <taxon>Methanosarcina</taxon>
    </lineage>
</organism>
<evidence type="ECO:0000259" key="7">
    <source>
        <dbReference type="SMART" id="SM01340"/>
    </source>
</evidence>